<feature type="region of interest" description="Disordered" evidence="1">
    <location>
        <begin position="1"/>
        <end position="20"/>
    </location>
</feature>
<dbReference type="AlphaFoldDB" id="A0AAD6ACQ5"/>
<dbReference type="EMBL" id="JAPTMU010000073">
    <property type="protein sequence ID" value="KAJ4922367.1"/>
    <property type="molecule type" value="Genomic_DNA"/>
</dbReference>
<organism evidence="2 3">
    <name type="scientific">Pogonophryne albipinna</name>
    <dbReference type="NCBI Taxonomy" id="1090488"/>
    <lineage>
        <taxon>Eukaryota</taxon>
        <taxon>Metazoa</taxon>
        <taxon>Chordata</taxon>
        <taxon>Craniata</taxon>
        <taxon>Vertebrata</taxon>
        <taxon>Euteleostomi</taxon>
        <taxon>Actinopterygii</taxon>
        <taxon>Neopterygii</taxon>
        <taxon>Teleostei</taxon>
        <taxon>Neoteleostei</taxon>
        <taxon>Acanthomorphata</taxon>
        <taxon>Eupercaria</taxon>
        <taxon>Perciformes</taxon>
        <taxon>Notothenioidei</taxon>
        <taxon>Pogonophryne</taxon>
    </lineage>
</organism>
<sequence>MFVEPPELHVPSSREQGGSLGNTYCDLIKLLLGTNKDKRQSSITQVSERLLQPEDKLQGTVTLLREDLQPEDKLQGTVTLLREEQDLQPEDNLQGTVTLLREERKLQPEDNLHGTVTLLREERELQPED</sequence>
<protein>
    <submittedName>
        <fullName evidence="2">Uncharacterized protein</fullName>
    </submittedName>
</protein>
<proteinExistence type="predicted"/>
<accession>A0AAD6ACQ5</accession>
<feature type="non-terminal residue" evidence="2">
    <location>
        <position position="1"/>
    </location>
</feature>
<gene>
    <name evidence="2" type="ORF">JOQ06_021782</name>
</gene>
<evidence type="ECO:0000313" key="2">
    <source>
        <dbReference type="EMBL" id="KAJ4922367.1"/>
    </source>
</evidence>
<comment type="caution">
    <text evidence="2">The sequence shown here is derived from an EMBL/GenBank/DDBJ whole genome shotgun (WGS) entry which is preliminary data.</text>
</comment>
<evidence type="ECO:0000313" key="3">
    <source>
        <dbReference type="Proteomes" id="UP001219934"/>
    </source>
</evidence>
<dbReference type="Proteomes" id="UP001219934">
    <property type="component" value="Unassembled WGS sequence"/>
</dbReference>
<keyword evidence="3" id="KW-1185">Reference proteome</keyword>
<name>A0AAD6ACQ5_9TELE</name>
<evidence type="ECO:0000256" key="1">
    <source>
        <dbReference type="SAM" id="MobiDB-lite"/>
    </source>
</evidence>
<reference evidence="2" key="1">
    <citation type="submission" date="2022-11" db="EMBL/GenBank/DDBJ databases">
        <title>Chromosome-level genome of Pogonophryne albipinna.</title>
        <authorList>
            <person name="Jo E."/>
        </authorList>
    </citation>
    <scope>NUCLEOTIDE SEQUENCE</scope>
    <source>
        <strain evidence="2">SGF0006</strain>
        <tissue evidence="2">Muscle</tissue>
    </source>
</reference>